<proteinExistence type="predicted"/>
<reference evidence="1 2" key="1">
    <citation type="journal article" date="2022" name="Hortic Res">
        <title>A haplotype resolved chromosomal level avocado genome allows analysis of novel avocado genes.</title>
        <authorList>
            <person name="Nath O."/>
            <person name="Fletcher S.J."/>
            <person name="Hayward A."/>
            <person name="Shaw L.M."/>
            <person name="Masouleh A.K."/>
            <person name="Furtado A."/>
            <person name="Henry R.J."/>
            <person name="Mitter N."/>
        </authorList>
    </citation>
    <scope>NUCLEOTIDE SEQUENCE [LARGE SCALE GENOMIC DNA]</scope>
    <source>
        <strain evidence="2">cv. Hass</strain>
    </source>
</reference>
<sequence length="302" mass="32883">MATADEVSALDLIRQHLIDDCSSFENDENLISSTEIDAKLSVLARKAETQSCSSSHSTSFGSPNFIPEQENCSNSTVEVSDYLLQVNESDGDFLEFRALPVQKVADLKEKSNLCQQRRPSSASPRRPSLKIALPLVPKVELSDAPAAEAPGEKKHYRGVRQRPWGKFAAEIRDSNKRGSRIWLGTFETGIEAAKAYDRAAFQMRGSRAILNFPLEAGNGEEQSTAGRKRRPEAESDEQAAAAVTAAKPTKKERTMEADGADIPLTPSIWTGVDLTGTGIFNVPPLSPLSPHPALGYLQLMVT</sequence>
<protein>
    <submittedName>
        <fullName evidence="1">Uncharacterized protein</fullName>
    </submittedName>
</protein>
<gene>
    <name evidence="1" type="ORF">MRB53_024063</name>
</gene>
<name>A0ACC2LBU9_PERAE</name>
<evidence type="ECO:0000313" key="1">
    <source>
        <dbReference type="EMBL" id="KAJ8630740.1"/>
    </source>
</evidence>
<dbReference type="Proteomes" id="UP001234297">
    <property type="component" value="Chromosome 7"/>
</dbReference>
<dbReference type="EMBL" id="CM056815">
    <property type="protein sequence ID" value="KAJ8630740.1"/>
    <property type="molecule type" value="Genomic_DNA"/>
</dbReference>
<evidence type="ECO:0000313" key="2">
    <source>
        <dbReference type="Proteomes" id="UP001234297"/>
    </source>
</evidence>
<accession>A0ACC2LBU9</accession>
<organism evidence="1 2">
    <name type="scientific">Persea americana</name>
    <name type="common">Avocado</name>
    <dbReference type="NCBI Taxonomy" id="3435"/>
    <lineage>
        <taxon>Eukaryota</taxon>
        <taxon>Viridiplantae</taxon>
        <taxon>Streptophyta</taxon>
        <taxon>Embryophyta</taxon>
        <taxon>Tracheophyta</taxon>
        <taxon>Spermatophyta</taxon>
        <taxon>Magnoliopsida</taxon>
        <taxon>Magnoliidae</taxon>
        <taxon>Laurales</taxon>
        <taxon>Lauraceae</taxon>
        <taxon>Persea</taxon>
    </lineage>
</organism>
<keyword evidence="2" id="KW-1185">Reference proteome</keyword>
<comment type="caution">
    <text evidence="1">The sequence shown here is derived from an EMBL/GenBank/DDBJ whole genome shotgun (WGS) entry which is preliminary data.</text>
</comment>